<keyword evidence="2" id="KW-0175">Coiled coil</keyword>
<feature type="region of interest" description="Disordered" evidence="3">
    <location>
        <begin position="1"/>
        <end position="74"/>
    </location>
</feature>
<keyword evidence="7" id="KW-1185">Reference proteome</keyword>
<dbReference type="Gene3D" id="2.40.50.100">
    <property type="match status" value="1"/>
</dbReference>
<protein>
    <recommendedName>
        <fullName evidence="5">Multidrug resistance protein MdtA-like alpha-helical hairpin domain-containing protein</fullName>
    </recommendedName>
</protein>
<dbReference type="Gene3D" id="1.10.287.470">
    <property type="entry name" value="Helix hairpin bin"/>
    <property type="match status" value="1"/>
</dbReference>
<dbReference type="OrthoDB" id="9791520at2"/>
<gene>
    <name evidence="6" type="ORF">CH339_02415</name>
</gene>
<evidence type="ECO:0000313" key="7">
    <source>
        <dbReference type="Proteomes" id="UP000249299"/>
    </source>
</evidence>
<feature type="coiled-coil region" evidence="2">
    <location>
        <begin position="184"/>
        <end position="251"/>
    </location>
</feature>
<comment type="similarity">
    <text evidence="1">Belongs to the membrane fusion protein (MFP) (TC 8.A.1) family.</text>
</comment>
<feature type="compositionally biased region" description="Low complexity" evidence="3">
    <location>
        <begin position="23"/>
        <end position="45"/>
    </location>
</feature>
<dbReference type="InterPro" id="IPR006143">
    <property type="entry name" value="RND_pump_MFP"/>
</dbReference>
<dbReference type="EMBL" id="NPEV01000003">
    <property type="protein sequence ID" value="RAI29523.1"/>
    <property type="molecule type" value="Genomic_DNA"/>
</dbReference>
<name>A0A327JVN2_9HYPH</name>
<reference evidence="6 7" key="1">
    <citation type="submission" date="2017-07" db="EMBL/GenBank/DDBJ databases">
        <title>Draft Genome Sequences of Select Purple Nonsulfur Bacteria.</title>
        <authorList>
            <person name="Lasarre B."/>
            <person name="Mckinlay J.B."/>
        </authorList>
    </citation>
    <scope>NUCLEOTIDE SEQUENCE [LARGE SCALE GENOMIC DNA]</scope>
    <source>
        <strain evidence="6 7">DSM 11290</strain>
    </source>
</reference>
<evidence type="ECO:0000256" key="1">
    <source>
        <dbReference type="ARBA" id="ARBA00009477"/>
    </source>
</evidence>
<dbReference type="NCBIfam" id="TIGR01730">
    <property type="entry name" value="RND_mfp"/>
    <property type="match status" value="1"/>
</dbReference>
<dbReference type="PANTHER" id="PTHR30469">
    <property type="entry name" value="MULTIDRUG RESISTANCE PROTEIN MDTA"/>
    <property type="match status" value="1"/>
</dbReference>
<evidence type="ECO:0000259" key="5">
    <source>
        <dbReference type="Pfam" id="PF25876"/>
    </source>
</evidence>
<evidence type="ECO:0000313" key="6">
    <source>
        <dbReference type="EMBL" id="RAI29523.1"/>
    </source>
</evidence>
<dbReference type="GO" id="GO:1990281">
    <property type="term" value="C:efflux pump complex"/>
    <property type="evidence" value="ECO:0007669"/>
    <property type="project" value="TreeGrafter"/>
</dbReference>
<dbReference type="Gene3D" id="2.40.420.20">
    <property type="match status" value="1"/>
</dbReference>
<dbReference type="SUPFAM" id="SSF111369">
    <property type="entry name" value="HlyD-like secretion proteins"/>
    <property type="match status" value="2"/>
</dbReference>
<evidence type="ECO:0000256" key="2">
    <source>
        <dbReference type="SAM" id="Coils"/>
    </source>
</evidence>
<keyword evidence="4" id="KW-0812">Transmembrane</keyword>
<proteinExistence type="inferred from homology"/>
<dbReference type="InterPro" id="IPR058624">
    <property type="entry name" value="MdtA-like_HH"/>
</dbReference>
<dbReference type="GO" id="GO:0015562">
    <property type="term" value="F:efflux transmembrane transporter activity"/>
    <property type="evidence" value="ECO:0007669"/>
    <property type="project" value="TreeGrafter"/>
</dbReference>
<dbReference type="Gene3D" id="2.40.30.170">
    <property type="match status" value="1"/>
</dbReference>
<evidence type="ECO:0000256" key="3">
    <source>
        <dbReference type="SAM" id="MobiDB-lite"/>
    </source>
</evidence>
<dbReference type="AlphaFoldDB" id="A0A327JVN2"/>
<evidence type="ECO:0000256" key="4">
    <source>
        <dbReference type="SAM" id="Phobius"/>
    </source>
</evidence>
<keyword evidence="4" id="KW-1133">Transmembrane helix</keyword>
<sequence>MPGDTAMLDDTTIGREPTATGFDDALLSSPDAAAGAAARTDARPAPRQGDAGAGDHGAGAPAAPRLAKTRPASRPRRRGRAFALFLLVCLTAVCALLGVRYGVPRKAVGLSVARGTMVVQRNGPGTLDAINRSAVSARVQGRLTAIPVDLNDRVAAGDVVAEIASDDLKSQLRATVASHEAARVAVLKAKAEEEQRRAEVANAETTFRRQAKLVEKGATSQAGYDEAEAAMRTARARLAAAEAAVGQAEAQQRSAAATVEHDRARLDETTVRSLFDGVVVARQQNIGDLATPGSPIVEIVDPATIVLKARFDESAIASVKPGQKADLSFVSQPGRIIPGHVLRISRQVDAETREFTVDIVPEDLPRNWAIGQRGTAVIAIAVKSDVISVPSRHILRRRGEAGVWTVAGGRASWVPVELGEIGGDLVEIRAGLRDGDIVLSRGRIFQGMRVRGIGGAP</sequence>
<organism evidence="6 7">
    <name type="scientific">Rhodobium orientis</name>
    <dbReference type="NCBI Taxonomy" id="34017"/>
    <lineage>
        <taxon>Bacteria</taxon>
        <taxon>Pseudomonadati</taxon>
        <taxon>Pseudomonadota</taxon>
        <taxon>Alphaproteobacteria</taxon>
        <taxon>Hyphomicrobiales</taxon>
        <taxon>Rhodobiaceae</taxon>
        <taxon>Rhodobium</taxon>
    </lineage>
</organism>
<comment type="caution">
    <text evidence="6">The sequence shown here is derived from an EMBL/GenBank/DDBJ whole genome shotgun (WGS) entry which is preliminary data.</text>
</comment>
<dbReference type="Pfam" id="PF25876">
    <property type="entry name" value="HH_MFP_RND"/>
    <property type="match status" value="1"/>
</dbReference>
<dbReference type="PANTHER" id="PTHR30469:SF15">
    <property type="entry name" value="HLYD FAMILY OF SECRETION PROTEINS"/>
    <property type="match status" value="1"/>
</dbReference>
<accession>A0A327JVN2</accession>
<dbReference type="Proteomes" id="UP000249299">
    <property type="component" value="Unassembled WGS sequence"/>
</dbReference>
<feature type="domain" description="Multidrug resistance protein MdtA-like alpha-helical hairpin" evidence="5">
    <location>
        <begin position="188"/>
        <end position="251"/>
    </location>
</feature>
<keyword evidence="4" id="KW-0472">Membrane</keyword>
<feature type="transmembrane region" description="Helical" evidence="4">
    <location>
        <begin position="81"/>
        <end position="103"/>
    </location>
</feature>